<evidence type="ECO:0000256" key="2">
    <source>
        <dbReference type="ARBA" id="ARBA00023295"/>
    </source>
</evidence>
<dbReference type="GO" id="GO:0009341">
    <property type="term" value="C:beta-galactosidase complex"/>
    <property type="evidence" value="ECO:0007669"/>
    <property type="project" value="InterPro"/>
</dbReference>
<evidence type="ECO:0000313" key="6">
    <source>
        <dbReference type="Proteomes" id="UP001054857"/>
    </source>
</evidence>
<dbReference type="PANTHER" id="PTHR36447:SF1">
    <property type="entry name" value="BETA-GALACTOSIDASE GANA"/>
    <property type="match status" value="1"/>
</dbReference>
<comment type="caution">
    <text evidence="5">The sequence shown here is derived from an EMBL/GenBank/DDBJ whole genome shotgun (WGS) entry which is preliminary data.</text>
</comment>
<keyword evidence="6" id="KW-1185">Reference proteome</keyword>
<reference evidence="5 6" key="1">
    <citation type="journal article" date="2021" name="Sci. Rep.">
        <title>Genome sequencing of the multicellular alga Astrephomene provides insights into convergent evolution of germ-soma differentiation.</title>
        <authorList>
            <person name="Yamashita S."/>
            <person name="Yamamoto K."/>
            <person name="Matsuzaki R."/>
            <person name="Suzuki S."/>
            <person name="Yamaguchi H."/>
            <person name="Hirooka S."/>
            <person name="Minakuchi Y."/>
            <person name="Miyagishima S."/>
            <person name="Kawachi M."/>
            <person name="Toyoda A."/>
            <person name="Nozaki H."/>
        </authorList>
    </citation>
    <scope>NUCLEOTIDE SEQUENCE [LARGE SCALE GENOMIC DNA]</scope>
    <source>
        <strain evidence="5 6">NIES-4017</strain>
    </source>
</reference>
<dbReference type="InterPro" id="IPR003476">
    <property type="entry name" value="Glyco_hydro_42"/>
</dbReference>
<dbReference type="Proteomes" id="UP001054857">
    <property type="component" value="Unassembled WGS sequence"/>
</dbReference>
<dbReference type="GO" id="GO:0005975">
    <property type="term" value="P:carbohydrate metabolic process"/>
    <property type="evidence" value="ECO:0007669"/>
    <property type="project" value="InterPro"/>
</dbReference>
<dbReference type="AlphaFoldDB" id="A0AAD3HJ02"/>
<dbReference type="EMBL" id="BMAR01000005">
    <property type="protein sequence ID" value="GFR43114.1"/>
    <property type="molecule type" value="Genomic_DNA"/>
</dbReference>
<gene>
    <name evidence="5" type="ORF">Agub_g4115</name>
</gene>
<evidence type="ECO:0000313" key="5">
    <source>
        <dbReference type="EMBL" id="GFR43114.1"/>
    </source>
</evidence>
<feature type="domain" description="Glycoside hydrolase family 42 N-terminal" evidence="4">
    <location>
        <begin position="115"/>
        <end position="336"/>
    </location>
</feature>
<organism evidence="5 6">
    <name type="scientific">Astrephomene gubernaculifera</name>
    <dbReference type="NCBI Taxonomy" id="47775"/>
    <lineage>
        <taxon>Eukaryota</taxon>
        <taxon>Viridiplantae</taxon>
        <taxon>Chlorophyta</taxon>
        <taxon>core chlorophytes</taxon>
        <taxon>Chlorophyceae</taxon>
        <taxon>CS clade</taxon>
        <taxon>Chlamydomonadales</taxon>
        <taxon>Astrephomenaceae</taxon>
        <taxon>Astrephomene</taxon>
    </lineage>
</organism>
<evidence type="ECO:0000256" key="3">
    <source>
        <dbReference type="SAM" id="Phobius"/>
    </source>
</evidence>
<dbReference type="PANTHER" id="PTHR36447">
    <property type="entry name" value="BETA-GALACTOSIDASE GANA"/>
    <property type="match status" value="1"/>
</dbReference>
<dbReference type="GO" id="GO:0004565">
    <property type="term" value="F:beta-galactosidase activity"/>
    <property type="evidence" value="ECO:0007669"/>
    <property type="project" value="InterPro"/>
</dbReference>
<evidence type="ECO:0000259" key="4">
    <source>
        <dbReference type="Pfam" id="PF02449"/>
    </source>
</evidence>
<dbReference type="InterPro" id="IPR013529">
    <property type="entry name" value="Glyco_hydro_42_N"/>
</dbReference>
<keyword evidence="2" id="KW-0326">Glycosidase</keyword>
<dbReference type="InterPro" id="IPR017853">
    <property type="entry name" value="GH"/>
</dbReference>
<dbReference type="Pfam" id="PF02449">
    <property type="entry name" value="Glyco_hydro_42"/>
    <property type="match status" value="1"/>
</dbReference>
<sequence length="602" mass="67442">MLRPLQVRSSTSQEDLTIPMAYSPRKKEGWRLGLGTVACLAASLLIIVLCLAGGGFLTGPPAAGGGPAGTRVLGLPFFGKPKPFRSPKVGDTFGTIFHLELKMFYAAQEAKPEYEKLIETLRNMKANGIKTVVFSESWDWAEPEQGKIRFAYLDGLMTCACKNAEIKVDFIFDLLQPPKWIYQRYPDARAHDADNRTYAWMSWFHQLSNKEARRFLGASATYLQQNYPGCIQAIQPVYNNEYEAKYTQEYDAYQDYSPYAIHAFREWLRSKGAALPQLSQRWQVPMKTWDDVMPPKLHGGDYYGADITARYWDWIKFREEHGAAHFNAACATVHEAGLQCFHHFPEFFSVIDAIYGAPMFKHIVASPVTDFVIMDSNFRTPYGTLMNPNKLRLYVGAAVPYGKPVYFEAAVERFADLKLLEAGFRATLLAGAPNLGITNWHTRVEVNESLARIMGDEVAPKCATTEVVGVFLHLDSCAVFHGLQFGWVRKDPLHDFVEDLADRLAQDCGTDVGVYIELDRFLADLPRFNRVVFIEPLILYGNKELESYIAAKAVLKSIPHEILHLPANITAGGSQLVVLQDLGKTPSANLPVHHAASPSTAQ</sequence>
<dbReference type="Gene3D" id="3.20.20.80">
    <property type="entry name" value="Glycosidases"/>
    <property type="match status" value="1"/>
</dbReference>
<feature type="transmembrane region" description="Helical" evidence="3">
    <location>
        <begin position="32"/>
        <end position="57"/>
    </location>
</feature>
<keyword evidence="3" id="KW-0472">Membrane</keyword>
<keyword evidence="1" id="KW-0378">Hydrolase</keyword>
<name>A0AAD3HJ02_9CHLO</name>
<accession>A0AAD3HJ02</accession>
<dbReference type="SUPFAM" id="SSF51445">
    <property type="entry name" value="(Trans)glycosidases"/>
    <property type="match status" value="1"/>
</dbReference>
<evidence type="ECO:0000256" key="1">
    <source>
        <dbReference type="ARBA" id="ARBA00022801"/>
    </source>
</evidence>
<keyword evidence="3" id="KW-1133">Transmembrane helix</keyword>
<proteinExistence type="predicted"/>
<keyword evidence="3" id="KW-0812">Transmembrane</keyword>
<protein>
    <recommendedName>
        <fullName evidence="4">Glycoside hydrolase family 42 N-terminal domain-containing protein</fullName>
    </recommendedName>
</protein>